<dbReference type="AlphaFoldDB" id="A0A9K3CV73"/>
<sequence>MSGVPFFSVHLRLSSDSASLVSPPVYGPVCRGFQPDLPHYVARSGTLPPESVDGDISMGPSPASLSVKLPPVQLPGPLSSAPLSVADNVDDSESSDLCSDPPDTVPAPVSPSPQSQVPAKEYYAPASAQDNDEESSDLVHSTDEAQMDEAQFLCMLEREREARLLSREAVRQRRAQAALASQESMQRTRFVAAKKKISAEESQRRSAKRKLATERKAIQAAEAIVHKLLNGNAAKKEKERVKEKEKGAKRGAGPRLSGPTVSLSSSISGRQLMYRTGEEGHDETQEGSVLRDPVPLPRGVVLGGWVGAVHTRMRQHSHRGM</sequence>
<dbReference type="EMBL" id="BDIP01001230">
    <property type="protein sequence ID" value="GIQ83913.1"/>
    <property type="molecule type" value="Genomic_DNA"/>
</dbReference>
<feature type="region of interest" description="Disordered" evidence="1">
    <location>
        <begin position="42"/>
        <end position="141"/>
    </location>
</feature>
<name>A0A9K3CV73_9EUKA</name>
<evidence type="ECO:0000256" key="1">
    <source>
        <dbReference type="SAM" id="MobiDB-lite"/>
    </source>
</evidence>
<gene>
    <name evidence="2" type="ORF">KIPB_005319</name>
    <name evidence="3" type="ORF">KIPB_008437</name>
</gene>
<organism evidence="2 4">
    <name type="scientific">Kipferlia bialata</name>
    <dbReference type="NCBI Taxonomy" id="797122"/>
    <lineage>
        <taxon>Eukaryota</taxon>
        <taxon>Metamonada</taxon>
        <taxon>Carpediemonas-like organisms</taxon>
        <taxon>Kipferlia</taxon>
    </lineage>
</organism>
<protein>
    <submittedName>
        <fullName evidence="2">Uncharacterized protein</fullName>
    </submittedName>
</protein>
<dbReference type="Proteomes" id="UP000265618">
    <property type="component" value="Unassembled WGS sequence"/>
</dbReference>
<feature type="region of interest" description="Disordered" evidence="1">
    <location>
        <begin position="234"/>
        <end position="265"/>
    </location>
</feature>
<dbReference type="EMBL" id="BDIP01002613">
    <property type="protein sequence ID" value="GIQ86562.1"/>
    <property type="molecule type" value="Genomic_DNA"/>
</dbReference>
<accession>A0A9K3CV73</accession>
<reference evidence="2" key="1">
    <citation type="submission" date="2016-10" db="EMBL/GenBank/DDBJ databases">
        <authorList>
            <person name="Tanifuji G."/>
            <person name="Kume K."/>
            <person name="Nakayama T."/>
            <person name="Takabayashi S."/>
            <person name="Hashimoto T."/>
        </authorList>
    </citation>
    <scope>NUCLEOTIDE SEQUENCE</scope>
    <source>
        <strain evidence="2">NY0173</strain>
    </source>
</reference>
<feature type="compositionally biased region" description="Basic and acidic residues" evidence="1">
    <location>
        <begin position="234"/>
        <end position="248"/>
    </location>
</feature>
<evidence type="ECO:0000313" key="3">
    <source>
        <dbReference type="EMBL" id="GIQ86562.1"/>
    </source>
</evidence>
<evidence type="ECO:0000313" key="4">
    <source>
        <dbReference type="Proteomes" id="UP000265618"/>
    </source>
</evidence>
<reference evidence="2 4" key="2">
    <citation type="journal article" date="2018" name="PLoS ONE">
        <title>The draft genome of Kipferlia bialata reveals reductive genome evolution in fornicate parasites.</title>
        <authorList>
            <person name="Tanifuji G."/>
            <person name="Takabayashi S."/>
            <person name="Kume K."/>
            <person name="Takagi M."/>
            <person name="Nakayama T."/>
            <person name="Kamikawa R."/>
            <person name="Inagaki Y."/>
            <person name="Hashimoto T."/>
        </authorList>
    </citation>
    <scope>NUCLEOTIDE SEQUENCE [LARGE SCALE GENOMIC DNA]</scope>
    <source>
        <strain evidence="2">NY0173</strain>
    </source>
</reference>
<comment type="caution">
    <text evidence="2">The sequence shown here is derived from an EMBL/GenBank/DDBJ whole genome shotgun (WGS) entry which is preliminary data.</text>
</comment>
<proteinExistence type="predicted"/>
<keyword evidence="4" id="KW-1185">Reference proteome</keyword>
<evidence type="ECO:0000313" key="2">
    <source>
        <dbReference type="EMBL" id="GIQ83913.1"/>
    </source>
</evidence>